<dbReference type="AlphaFoldDB" id="A0A9P5CPP6"/>
<dbReference type="GeneID" id="63838405"/>
<keyword evidence="3" id="KW-1185">Reference proteome</keyword>
<feature type="region of interest" description="Disordered" evidence="1">
    <location>
        <begin position="1"/>
        <end position="52"/>
    </location>
</feature>
<proteinExistence type="predicted"/>
<evidence type="ECO:0008006" key="4">
    <source>
        <dbReference type="Google" id="ProtNLM"/>
    </source>
</evidence>
<feature type="compositionally biased region" description="Low complexity" evidence="1">
    <location>
        <begin position="30"/>
        <end position="45"/>
    </location>
</feature>
<feature type="compositionally biased region" description="Basic and acidic residues" evidence="1">
    <location>
        <begin position="263"/>
        <end position="272"/>
    </location>
</feature>
<dbReference type="OrthoDB" id="8864979at2759"/>
<evidence type="ECO:0000256" key="1">
    <source>
        <dbReference type="SAM" id="MobiDB-lite"/>
    </source>
</evidence>
<protein>
    <recommendedName>
        <fullName evidence="4">Kinetochore complex Sim4 subunit Fta1</fullName>
    </recommendedName>
</protein>
<feature type="region of interest" description="Disordered" evidence="1">
    <location>
        <begin position="261"/>
        <end position="291"/>
    </location>
</feature>
<dbReference type="InterPro" id="IPR025204">
    <property type="entry name" value="CENP-L"/>
</dbReference>
<gene>
    <name evidence="2" type="ORF">M406DRAFT_337650</name>
</gene>
<dbReference type="EMBL" id="MU032346">
    <property type="protein sequence ID" value="KAF3766699.1"/>
    <property type="molecule type" value="Genomic_DNA"/>
</dbReference>
<feature type="compositionally biased region" description="Polar residues" evidence="1">
    <location>
        <begin position="20"/>
        <end position="29"/>
    </location>
</feature>
<evidence type="ECO:0000313" key="2">
    <source>
        <dbReference type="EMBL" id="KAF3766699.1"/>
    </source>
</evidence>
<name>A0A9P5CPP6_CRYP1</name>
<dbReference type="Pfam" id="PF13092">
    <property type="entry name" value="CENP-L"/>
    <property type="match status" value="1"/>
</dbReference>
<organism evidence="2 3">
    <name type="scientific">Cryphonectria parasitica (strain ATCC 38755 / EP155)</name>
    <dbReference type="NCBI Taxonomy" id="660469"/>
    <lineage>
        <taxon>Eukaryota</taxon>
        <taxon>Fungi</taxon>
        <taxon>Dikarya</taxon>
        <taxon>Ascomycota</taxon>
        <taxon>Pezizomycotina</taxon>
        <taxon>Sordariomycetes</taxon>
        <taxon>Sordariomycetidae</taxon>
        <taxon>Diaporthales</taxon>
        <taxon>Cryphonectriaceae</taxon>
        <taxon>Cryphonectria-Endothia species complex</taxon>
        <taxon>Cryphonectria</taxon>
    </lineage>
</organism>
<dbReference type="Proteomes" id="UP000803844">
    <property type="component" value="Unassembled WGS sequence"/>
</dbReference>
<evidence type="ECO:0000313" key="3">
    <source>
        <dbReference type="Proteomes" id="UP000803844"/>
    </source>
</evidence>
<dbReference type="RefSeq" id="XP_040777660.1">
    <property type="nucleotide sequence ID" value="XM_040921276.1"/>
</dbReference>
<accession>A0A9P5CPP6</accession>
<sequence length="437" mass="47340">MPPRKRRRLSDAQPPISPVAPSNASPSGIDTSPSQPSTSSLPTDDAIPPFLNTTFSTHRVSPLYVGSQPLVQGRLHVLSQRLRDLLVGDVVRGVEVGLDRAADDGAMRRAGALEVVAMGWVRLENLVGRYVGSEGGGTPPGRRRALQISMQYENTECAALLLPTLQARPAAGVGRPGEEDHDFLHLPLLLLRMPGPLKTVIIDFVSRTFDCRISSLSLGTRSLVGALERWISHAEKSATDRSTRDVSLTLGFYAPAVAQLHQGQRDEGKGQDQTEGNEAEDGPPPATPLGIKSIDVIIPHTDLRRFLRVGRASEAERAEAVGQAAGKQHASGSVDVLDTFGSVRRKRLGGGKDEESWAWRSWDSGLGQPFTEALGRYVWKHLALDMFHPAVRVTKIACEGFVLSESRVKIFVDDALSDTKQRAVWAVVGGLLDRADN</sequence>
<reference evidence="2" key="1">
    <citation type="journal article" date="2020" name="Phytopathology">
        <title>Genome sequence of the chestnut blight fungus Cryphonectria parasitica EP155: A fundamental resource for an archetypical invasive plant pathogen.</title>
        <authorList>
            <person name="Crouch J.A."/>
            <person name="Dawe A."/>
            <person name="Aerts A."/>
            <person name="Barry K."/>
            <person name="Churchill A.C.L."/>
            <person name="Grimwood J."/>
            <person name="Hillman B."/>
            <person name="Milgroom M.G."/>
            <person name="Pangilinan J."/>
            <person name="Smith M."/>
            <person name="Salamov A."/>
            <person name="Schmutz J."/>
            <person name="Yadav J."/>
            <person name="Grigoriev I.V."/>
            <person name="Nuss D."/>
        </authorList>
    </citation>
    <scope>NUCLEOTIDE SEQUENCE</scope>
    <source>
        <strain evidence="2">EP155</strain>
    </source>
</reference>
<comment type="caution">
    <text evidence="2">The sequence shown here is derived from an EMBL/GenBank/DDBJ whole genome shotgun (WGS) entry which is preliminary data.</text>
</comment>